<dbReference type="GO" id="GO:0016746">
    <property type="term" value="F:acyltransferase activity"/>
    <property type="evidence" value="ECO:0007669"/>
    <property type="project" value="UniProtKB-KW"/>
</dbReference>
<dbReference type="PANTHER" id="PTHR23088">
    <property type="entry name" value="NITRILASE-RELATED"/>
    <property type="match status" value="1"/>
</dbReference>
<keyword evidence="2" id="KW-0808">Transferase</keyword>
<proteinExistence type="predicted"/>
<dbReference type="InterPro" id="IPR003010">
    <property type="entry name" value="C-N_Hydrolase"/>
</dbReference>
<protein>
    <submittedName>
        <fullName evidence="2">Nitrilase/cyanide hydratase and apolipoprotein N-acyltransferase</fullName>
    </submittedName>
</protein>
<keyword evidence="3" id="KW-1185">Reference proteome</keyword>
<organism evidence="2 3">
    <name type="scientific">Thermodesulfobium narugense DSM 14796</name>
    <dbReference type="NCBI Taxonomy" id="747365"/>
    <lineage>
        <taxon>Bacteria</taxon>
        <taxon>Pseudomonadati</taxon>
        <taxon>Thermodesulfobiota</taxon>
        <taxon>Thermodesulfobiia</taxon>
        <taxon>Thermodesulfobiales</taxon>
        <taxon>Thermodesulfobiaceae</taxon>
        <taxon>Thermodesulfobium</taxon>
    </lineage>
</organism>
<keyword evidence="2" id="KW-0012">Acyltransferase</keyword>
<evidence type="ECO:0000313" key="2">
    <source>
        <dbReference type="EMBL" id="AEE13965.1"/>
    </source>
</evidence>
<dbReference type="Pfam" id="PF00795">
    <property type="entry name" value="CN_hydrolase"/>
    <property type="match status" value="1"/>
</dbReference>
<sequence length="255" mass="29549">MKVGLFQMDILKDFDQNFEKTKRAILEASKNELKLLVFPETFLSGYYKSSIKRVSDRLSYYFDQLCFMSREYQIDIYGTFPVKENANLYNCGFYFSEGSCIARYKKIHLIGIMGERDIFSEGKEVVVAESNLIGRVGLAICYDLRFPELFRKISTNSKITIVSAMWPKTRIEHWKTLLKARSIENQCFVIGVNRVGSDKNNVYPGNSLVFDPYGSTILECKDKEGLYFSDIDLSSVEKYRNDFNVLGDRRIFSLQ</sequence>
<dbReference type="RefSeq" id="WP_013755694.1">
    <property type="nucleotide sequence ID" value="NC_015499.1"/>
</dbReference>
<dbReference type="Gene3D" id="3.60.110.10">
    <property type="entry name" value="Carbon-nitrogen hydrolase"/>
    <property type="match status" value="1"/>
</dbReference>
<keyword evidence="2" id="KW-0449">Lipoprotein</keyword>
<dbReference type="AlphaFoldDB" id="M1E6E6"/>
<dbReference type="InterPro" id="IPR036526">
    <property type="entry name" value="C-N_Hydrolase_sf"/>
</dbReference>
<dbReference type="HOGENOM" id="CLU_030130_3_1_9"/>
<dbReference type="Proteomes" id="UP000011765">
    <property type="component" value="Chromosome"/>
</dbReference>
<dbReference type="PROSITE" id="PS50263">
    <property type="entry name" value="CN_HYDROLASE"/>
    <property type="match status" value="1"/>
</dbReference>
<dbReference type="SUPFAM" id="SSF56317">
    <property type="entry name" value="Carbon-nitrogen hydrolase"/>
    <property type="match status" value="1"/>
</dbReference>
<gene>
    <name evidence="2" type="ORF">Thena_0318</name>
</gene>
<dbReference type="STRING" id="747365.Thena_0318"/>
<evidence type="ECO:0000259" key="1">
    <source>
        <dbReference type="PROSITE" id="PS50263"/>
    </source>
</evidence>
<dbReference type="EMBL" id="CP002690">
    <property type="protein sequence ID" value="AEE13965.1"/>
    <property type="molecule type" value="Genomic_DNA"/>
</dbReference>
<name>M1E6E6_9BACT</name>
<reference evidence="2 3" key="1">
    <citation type="submission" date="2011-04" db="EMBL/GenBank/DDBJ databases">
        <title>The complete genome of Thermodesulfobium narugense DSM 14796.</title>
        <authorList>
            <consortium name="US DOE Joint Genome Institute (JGI-PGF)"/>
            <person name="Lucas S."/>
            <person name="Han J."/>
            <person name="Lapidus A."/>
            <person name="Bruce D."/>
            <person name="Goodwin L."/>
            <person name="Pitluck S."/>
            <person name="Peters L."/>
            <person name="Kyrpides N."/>
            <person name="Mavromatis K."/>
            <person name="Pagani I."/>
            <person name="Ivanova N."/>
            <person name="Ovchinnikova G."/>
            <person name="Zhang X."/>
            <person name="Saunders L."/>
            <person name="Detter J.C."/>
            <person name="Tapia R."/>
            <person name="Han C."/>
            <person name="Land M."/>
            <person name="Hauser L."/>
            <person name="Markowitz V."/>
            <person name="Cheng J.-F."/>
            <person name="Hugenholtz P."/>
            <person name="Woyke T."/>
            <person name="Wu D."/>
            <person name="Spring S."/>
            <person name="Schroeder M."/>
            <person name="Brambilla E."/>
            <person name="Klenk H.-P."/>
            <person name="Eisen J.A."/>
        </authorList>
    </citation>
    <scope>NUCLEOTIDE SEQUENCE [LARGE SCALE GENOMIC DNA]</scope>
    <source>
        <strain evidence="2 3">DSM 14796</strain>
    </source>
</reference>
<dbReference type="PANTHER" id="PTHR23088:SF27">
    <property type="entry name" value="DEAMINATED GLUTATHIONE AMIDASE"/>
    <property type="match status" value="1"/>
</dbReference>
<evidence type="ECO:0000313" key="3">
    <source>
        <dbReference type="Proteomes" id="UP000011765"/>
    </source>
</evidence>
<feature type="domain" description="CN hydrolase" evidence="1">
    <location>
        <begin position="1"/>
        <end position="233"/>
    </location>
</feature>
<dbReference type="KEGG" id="tnr:Thena_0318"/>
<dbReference type="eggNOG" id="COG0388">
    <property type="taxonomic scope" value="Bacteria"/>
</dbReference>
<accession>M1E6E6</accession>